<accession>A0A0C3GBK5</accession>
<proteinExistence type="inferred from homology"/>
<dbReference type="GO" id="GO:0030677">
    <property type="term" value="C:ribonuclease P complex"/>
    <property type="evidence" value="ECO:0007669"/>
    <property type="project" value="InterPro"/>
</dbReference>
<dbReference type="SMART" id="SM00538">
    <property type="entry name" value="POP4"/>
    <property type="match status" value="1"/>
</dbReference>
<dbReference type="EMBL" id="KN832978">
    <property type="protein sequence ID" value="KIM88016.1"/>
    <property type="molecule type" value="Genomic_DNA"/>
</dbReference>
<dbReference type="Pfam" id="PF01868">
    <property type="entry name" value="RNase_P-MRP_p29"/>
    <property type="match status" value="1"/>
</dbReference>
<dbReference type="Proteomes" id="UP000054166">
    <property type="component" value="Unassembled WGS sequence"/>
</dbReference>
<dbReference type="FunCoup" id="A0A0C3GBK5">
    <property type="interactions" value="285"/>
</dbReference>
<dbReference type="InterPro" id="IPR002730">
    <property type="entry name" value="Rpp29/RNP1"/>
</dbReference>
<dbReference type="InterPro" id="IPR036980">
    <property type="entry name" value="RNase_P/MRP_Rpp29_sf"/>
</dbReference>
<comment type="subcellular location">
    <subcellularLocation>
        <location evidence="1">Nucleus</location>
    </subcellularLocation>
</comment>
<dbReference type="InterPro" id="IPR016848">
    <property type="entry name" value="RNase_P/MRP_Rpp29-subunit"/>
</dbReference>
<dbReference type="OrthoDB" id="124041at2759"/>
<keyword evidence="3" id="KW-0539">Nucleus</keyword>
<comment type="similarity">
    <text evidence="2">Belongs to the eukaryotic/archaeal RNase P protein component 1 family.</text>
</comment>
<dbReference type="HOGENOM" id="CLU_078577_1_0_1"/>
<organism evidence="4 5">
    <name type="scientific">Piloderma croceum (strain F 1598)</name>
    <dbReference type="NCBI Taxonomy" id="765440"/>
    <lineage>
        <taxon>Eukaryota</taxon>
        <taxon>Fungi</taxon>
        <taxon>Dikarya</taxon>
        <taxon>Basidiomycota</taxon>
        <taxon>Agaricomycotina</taxon>
        <taxon>Agaricomycetes</taxon>
        <taxon>Agaricomycetidae</taxon>
        <taxon>Atheliales</taxon>
        <taxon>Atheliaceae</taxon>
        <taxon>Piloderma</taxon>
    </lineage>
</organism>
<sequence length="232" mass="25728">MSTTDDARVGIDPYRGLPPINAWRDEKRAKAAAEKAKKEAGIMGRKEVSEKGTWKLEKEKTRFGLFLPLHRLWLGYMSELLGLALLASTSTAEPMMPAAAGMHAKLVKAEFHGSFITVKQSKNPCLVGLSGIVIHETENAFKVVTSKDKLKFLPKRNSIFAFAVPLYSTLPPPESATSSSATPLIESDISEASKTTVLDQPHIEFELYGNQFRFRSTERAGRKFKSKETIEL</sequence>
<dbReference type="AlphaFoldDB" id="A0A0C3GBK5"/>
<dbReference type="SUPFAM" id="SSF101744">
    <property type="entry name" value="Rof/RNase P subunit-like"/>
    <property type="match status" value="1"/>
</dbReference>
<evidence type="ECO:0000256" key="2">
    <source>
        <dbReference type="ARBA" id="ARBA00006181"/>
    </source>
</evidence>
<evidence type="ECO:0000256" key="1">
    <source>
        <dbReference type="ARBA" id="ARBA00004123"/>
    </source>
</evidence>
<reference evidence="4 5" key="1">
    <citation type="submission" date="2014-04" db="EMBL/GenBank/DDBJ databases">
        <authorList>
            <consortium name="DOE Joint Genome Institute"/>
            <person name="Kuo A."/>
            <person name="Tarkka M."/>
            <person name="Buscot F."/>
            <person name="Kohler A."/>
            <person name="Nagy L.G."/>
            <person name="Floudas D."/>
            <person name="Copeland A."/>
            <person name="Barry K.W."/>
            <person name="Cichocki N."/>
            <person name="Veneault-Fourrey C."/>
            <person name="LaButti K."/>
            <person name="Lindquist E.A."/>
            <person name="Lipzen A."/>
            <person name="Lundell T."/>
            <person name="Morin E."/>
            <person name="Murat C."/>
            <person name="Sun H."/>
            <person name="Tunlid A."/>
            <person name="Henrissat B."/>
            <person name="Grigoriev I.V."/>
            <person name="Hibbett D.S."/>
            <person name="Martin F."/>
            <person name="Nordberg H.P."/>
            <person name="Cantor M.N."/>
            <person name="Hua S.X."/>
        </authorList>
    </citation>
    <scope>NUCLEOTIDE SEQUENCE [LARGE SCALE GENOMIC DNA]</scope>
    <source>
        <strain evidence="4 5">F 1598</strain>
    </source>
</reference>
<dbReference type="GO" id="GO:0006364">
    <property type="term" value="P:rRNA processing"/>
    <property type="evidence" value="ECO:0007669"/>
    <property type="project" value="TreeGrafter"/>
</dbReference>
<dbReference type="PANTHER" id="PTHR13348">
    <property type="entry name" value="RIBONUCLEASE P SUBUNIT P29"/>
    <property type="match status" value="1"/>
</dbReference>
<keyword evidence="5" id="KW-1185">Reference proteome</keyword>
<protein>
    <recommendedName>
        <fullName evidence="3">Ribonuclease P protein subunit</fullName>
    </recommendedName>
</protein>
<dbReference type="GO" id="GO:0033204">
    <property type="term" value="F:ribonuclease P RNA binding"/>
    <property type="evidence" value="ECO:0007669"/>
    <property type="project" value="InterPro"/>
</dbReference>
<gene>
    <name evidence="4" type="ORF">PILCRDRAFT_95683</name>
</gene>
<evidence type="ECO:0000313" key="5">
    <source>
        <dbReference type="Proteomes" id="UP000054166"/>
    </source>
</evidence>
<dbReference type="InParanoid" id="A0A0C3GBK5"/>
<dbReference type="GO" id="GO:0001682">
    <property type="term" value="P:tRNA 5'-leader removal"/>
    <property type="evidence" value="ECO:0007669"/>
    <property type="project" value="InterPro"/>
</dbReference>
<dbReference type="GO" id="GO:0000172">
    <property type="term" value="C:ribonuclease MRP complex"/>
    <property type="evidence" value="ECO:0007669"/>
    <property type="project" value="InterPro"/>
</dbReference>
<evidence type="ECO:0000313" key="4">
    <source>
        <dbReference type="EMBL" id="KIM88016.1"/>
    </source>
</evidence>
<reference evidence="5" key="2">
    <citation type="submission" date="2015-01" db="EMBL/GenBank/DDBJ databases">
        <title>Evolutionary Origins and Diversification of the Mycorrhizal Mutualists.</title>
        <authorList>
            <consortium name="DOE Joint Genome Institute"/>
            <consortium name="Mycorrhizal Genomics Consortium"/>
            <person name="Kohler A."/>
            <person name="Kuo A."/>
            <person name="Nagy L.G."/>
            <person name="Floudas D."/>
            <person name="Copeland A."/>
            <person name="Barry K.W."/>
            <person name="Cichocki N."/>
            <person name="Veneault-Fourrey C."/>
            <person name="LaButti K."/>
            <person name="Lindquist E.A."/>
            <person name="Lipzen A."/>
            <person name="Lundell T."/>
            <person name="Morin E."/>
            <person name="Murat C."/>
            <person name="Riley R."/>
            <person name="Ohm R."/>
            <person name="Sun H."/>
            <person name="Tunlid A."/>
            <person name="Henrissat B."/>
            <person name="Grigoriev I.V."/>
            <person name="Hibbett D.S."/>
            <person name="Martin F."/>
        </authorList>
    </citation>
    <scope>NUCLEOTIDE SEQUENCE [LARGE SCALE GENOMIC DNA]</scope>
    <source>
        <strain evidence="5">F 1598</strain>
    </source>
</reference>
<name>A0A0C3GBK5_PILCF</name>
<dbReference type="PIRSF" id="PIRSF027081">
    <property type="entry name" value="RNase_P/MRP_p29_subunit"/>
    <property type="match status" value="1"/>
</dbReference>
<dbReference type="STRING" id="765440.A0A0C3GBK5"/>
<dbReference type="GO" id="GO:0005634">
    <property type="term" value="C:nucleus"/>
    <property type="evidence" value="ECO:0007669"/>
    <property type="project" value="UniProtKB-SubCell"/>
</dbReference>
<dbReference type="Gene3D" id="2.30.30.210">
    <property type="entry name" value="Ribonuclease P/MRP, subunit p29"/>
    <property type="match status" value="1"/>
</dbReference>
<keyword evidence="3" id="KW-0819">tRNA processing</keyword>
<dbReference type="InterPro" id="IPR023534">
    <property type="entry name" value="Rof/RNase_P-like"/>
</dbReference>
<evidence type="ECO:0000256" key="3">
    <source>
        <dbReference type="PIRNR" id="PIRNR027081"/>
    </source>
</evidence>
<dbReference type="PANTHER" id="PTHR13348:SF0">
    <property type="entry name" value="RIBONUCLEASE P PROTEIN SUBUNIT P29"/>
    <property type="match status" value="1"/>
</dbReference>